<dbReference type="AlphaFoldDB" id="A0A833TCH1"/>
<accession>A0A833TCH1</accession>
<organism evidence="2 3">
    <name type="scientific">Phytophthora infestans</name>
    <name type="common">Potato late blight agent</name>
    <name type="synonym">Botrytis infestans</name>
    <dbReference type="NCBI Taxonomy" id="4787"/>
    <lineage>
        <taxon>Eukaryota</taxon>
        <taxon>Sar</taxon>
        <taxon>Stramenopiles</taxon>
        <taxon>Oomycota</taxon>
        <taxon>Peronosporomycetes</taxon>
        <taxon>Peronosporales</taxon>
        <taxon>Peronosporaceae</taxon>
        <taxon>Phytophthora</taxon>
    </lineage>
</organism>
<gene>
    <name evidence="2" type="ORF">GN244_ATG07499</name>
</gene>
<name>A0A833TCH1_PHYIN</name>
<feature type="region of interest" description="Disordered" evidence="1">
    <location>
        <begin position="339"/>
        <end position="378"/>
    </location>
</feature>
<keyword evidence="3" id="KW-1185">Reference proteome</keyword>
<protein>
    <submittedName>
        <fullName evidence="2">Uncharacterized protein</fullName>
    </submittedName>
</protein>
<sequence>MSSNSKSKVIRCVASRDRPKSTENRRVVRQEVLCTGSLRVRSCKLLWKPAALQLMVTTTSSLDEDEAHFDDCDDDSDDSDDNDVDTVTTMAQPNETHHYTLVCCHRSLMGYARREKIELESIRDPVEFIWGEDGLLSTRFEFSIVYGSVGPSGRRRTLTCRARDAKEYLQWTEALRMCMESQGKNKGNKGVKMNCCTPSSTLTSSKAPSIDSFFDTDVVEEARKRPPTPTSPTVATAIKAIAPPEANVVEESALKPVPADIAAVYGVSPRQVSVVVKPGPRQVGTRLQRRPVSITKPAMRRSVSRSTKPIDPLSSSSTLHEVTVARTINSSAGRLRTRVRKISLSESNRRSKRNRMRVSPTSRPEVKRSRVPGSPVPVLGALSLQQSPSSLAESSMDYVGSRNERSNIESVRTINTNYVNSLNASSRQRQQLLLKENDKSYIVPLKSEKMEDAWLRSRDSSRLNLDACDFEDMQSARSTRRRAQKASWAAYLKAMECEL</sequence>
<dbReference type="EMBL" id="WSZM01000149">
    <property type="protein sequence ID" value="KAF4040304.1"/>
    <property type="molecule type" value="Genomic_DNA"/>
</dbReference>
<feature type="region of interest" description="Disordered" evidence="1">
    <location>
        <begin position="1"/>
        <end position="21"/>
    </location>
</feature>
<comment type="caution">
    <text evidence="2">The sequence shown here is derived from an EMBL/GenBank/DDBJ whole genome shotgun (WGS) entry which is preliminary data.</text>
</comment>
<feature type="region of interest" description="Disordered" evidence="1">
    <location>
        <begin position="297"/>
        <end position="318"/>
    </location>
</feature>
<evidence type="ECO:0000313" key="3">
    <source>
        <dbReference type="Proteomes" id="UP000602510"/>
    </source>
</evidence>
<reference evidence="2" key="1">
    <citation type="submission" date="2020-04" db="EMBL/GenBank/DDBJ databases">
        <title>Hybrid Assembly of Korean Phytophthora infestans isolates.</title>
        <authorList>
            <person name="Prokchorchik M."/>
            <person name="Lee Y."/>
            <person name="Seo J."/>
            <person name="Cho J.-H."/>
            <person name="Park Y.-E."/>
            <person name="Jang D.-C."/>
            <person name="Im J.-S."/>
            <person name="Choi J.-G."/>
            <person name="Park H.-J."/>
            <person name="Lee G.-B."/>
            <person name="Lee Y.-G."/>
            <person name="Hong S.-Y."/>
            <person name="Cho K."/>
            <person name="Sohn K.H."/>
        </authorList>
    </citation>
    <scope>NUCLEOTIDE SEQUENCE</scope>
    <source>
        <strain evidence="2">KR_1_A1</strain>
    </source>
</reference>
<evidence type="ECO:0000256" key="1">
    <source>
        <dbReference type="SAM" id="MobiDB-lite"/>
    </source>
</evidence>
<proteinExistence type="predicted"/>
<dbReference type="Proteomes" id="UP000602510">
    <property type="component" value="Unassembled WGS sequence"/>
</dbReference>
<evidence type="ECO:0000313" key="2">
    <source>
        <dbReference type="EMBL" id="KAF4040304.1"/>
    </source>
</evidence>